<feature type="compositionally biased region" description="Basic and acidic residues" evidence="1">
    <location>
        <begin position="213"/>
        <end position="231"/>
    </location>
</feature>
<dbReference type="InParanoid" id="E2BSD8"/>
<feature type="region of interest" description="Disordered" evidence="1">
    <location>
        <begin position="588"/>
        <end position="613"/>
    </location>
</feature>
<gene>
    <name evidence="2" type="ORF">EAI_07615</name>
</gene>
<feature type="region of interest" description="Disordered" evidence="1">
    <location>
        <begin position="496"/>
        <end position="525"/>
    </location>
</feature>
<feature type="compositionally biased region" description="Basic and acidic residues" evidence="1">
    <location>
        <begin position="265"/>
        <end position="278"/>
    </location>
</feature>
<proteinExistence type="predicted"/>
<dbReference type="AlphaFoldDB" id="E2BSD8"/>
<feature type="compositionally biased region" description="Polar residues" evidence="1">
    <location>
        <begin position="506"/>
        <end position="525"/>
    </location>
</feature>
<dbReference type="OrthoDB" id="7687255at2759"/>
<feature type="compositionally biased region" description="Low complexity" evidence="1">
    <location>
        <begin position="203"/>
        <end position="212"/>
    </location>
</feature>
<keyword evidence="3" id="KW-1185">Reference proteome</keyword>
<feature type="region of interest" description="Disordered" evidence="1">
    <location>
        <begin position="185"/>
        <end position="285"/>
    </location>
</feature>
<evidence type="ECO:0000313" key="3">
    <source>
        <dbReference type="Proteomes" id="UP000008237"/>
    </source>
</evidence>
<organism evidence="3">
    <name type="scientific">Harpegnathos saltator</name>
    <name type="common">Jerdon's jumping ant</name>
    <dbReference type="NCBI Taxonomy" id="610380"/>
    <lineage>
        <taxon>Eukaryota</taxon>
        <taxon>Metazoa</taxon>
        <taxon>Ecdysozoa</taxon>
        <taxon>Arthropoda</taxon>
        <taxon>Hexapoda</taxon>
        <taxon>Insecta</taxon>
        <taxon>Pterygota</taxon>
        <taxon>Neoptera</taxon>
        <taxon>Endopterygota</taxon>
        <taxon>Hymenoptera</taxon>
        <taxon>Apocrita</taxon>
        <taxon>Aculeata</taxon>
        <taxon>Formicoidea</taxon>
        <taxon>Formicidae</taxon>
        <taxon>Ponerinae</taxon>
        <taxon>Ponerini</taxon>
        <taxon>Harpegnathos</taxon>
    </lineage>
</organism>
<protein>
    <submittedName>
        <fullName evidence="2">Uncharacterized protein</fullName>
    </submittedName>
</protein>
<dbReference type="EMBL" id="GL450203">
    <property type="protein sequence ID" value="EFN81390.1"/>
    <property type="molecule type" value="Genomic_DNA"/>
</dbReference>
<feature type="compositionally biased region" description="Basic and acidic residues" evidence="1">
    <location>
        <begin position="779"/>
        <end position="793"/>
    </location>
</feature>
<feature type="compositionally biased region" description="Basic and acidic residues" evidence="1">
    <location>
        <begin position="187"/>
        <end position="202"/>
    </location>
</feature>
<evidence type="ECO:0000256" key="1">
    <source>
        <dbReference type="SAM" id="MobiDB-lite"/>
    </source>
</evidence>
<accession>E2BSD8</accession>
<reference evidence="2 3" key="1">
    <citation type="journal article" date="2010" name="Science">
        <title>Genomic comparison of the ants Camponotus floridanus and Harpegnathos saltator.</title>
        <authorList>
            <person name="Bonasio R."/>
            <person name="Zhang G."/>
            <person name="Ye C."/>
            <person name="Mutti N.S."/>
            <person name="Fang X."/>
            <person name="Qin N."/>
            <person name="Donahue G."/>
            <person name="Yang P."/>
            <person name="Li Q."/>
            <person name="Li C."/>
            <person name="Zhang P."/>
            <person name="Huang Z."/>
            <person name="Berger S.L."/>
            <person name="Reinberg D."/>
            <person name="Wang J."/>
            <person name="Liebig J."/>
        </authorList>
    </citation>
    <scope>NUCLEOTIDE SEQUENCE [LARGE SCALE GENOMIC DNA]</scope>
    <source>
        <strain evidence="2 3">R22 G/1</strain>
    </source>
</reference>
<feature type="region of interest" description="Disordered" evidence="1">
    <location>
        <begin position="338"/>
        <end position="357"/>
    </location>
</feature>
<name>E2BSD8_HARSA</name>
<feature type="region of interest" description="Disordered" evidence="1">
    <location>
        <begin position="772"/>
        <end position="793"/>
    </location>
</feature>
<feature type="compositionally biased region" description="Polar residues" evidence="1">
    <location>
        <begin position="588"/>
        <end position="604"/>
    </location>
</feature>
<evidence type="ECO:0000313" key="2">
    <source>
        <dbReference type="EMBL" id="EFN81390.1"/>
    </source>
</evidence>
<dbReference type="Proteomes" id="UP000008237">
    <property type="component" value="Unassembled WGS sequence"/>
</dbReference>
<sequence>MRIRKIFPFQIARLRMPNNNNPPCTANHLRNAIIKDQGQPEYDYNKGRFAQLQRLVKNKLNCCLLIEDDVSSRSHQPRNPDRRREQKPFNGVCVLPNMPDVDALIEEFEANYTDGSPTAEQKSAMAVSRAGGILVKRIVEIYETRNGKTDPWPLDGRQADAEATVEENIRMSKESRSRLFGIVPTSKKTEQTRDYAERRELADATATTMTLDSDSRRIGAQVEKEDDKDNNNNETEENNDPNDTEEKSELTAIFVELHVDSSSPQKEKKQTKGKDKGKSSRSLRRLFTKFNRKGSKRVTRRCRLAFPRQDELWHVRRKGRVFSDSPLNKDFISKCDEKTRASPPRAVVGTDTRNKEDRNLLTAVEPQDDSGNSYKNLQIDMFDFEDEGHCSENDDDSLSLQSIDRFLPSLDQRKSFDGTTEIACLASSSFDNEKDASGYNDNTEATEQSVLVDESSIDTCLEQSTELEDEYLKPEKSLRKRSFKKMLVNARRYFEKSAGKAKSNRRPQPNSSTLSPDSGFGEQSVSAISPSTLLTSSFSSEKSASNHYFRSPLTFRTFRPRDSLPRDGISRWKRRLVLNEFSHENLANKQAESSPYTPNAQPETSSCDLSPASSSLSFKDSSVGASSSPRSRVPSPWLSKHSYMAQKIPPMSTFLSLTRVDEINEELDEQLDMSELRPGHSASLNVLNGWTSSSPYPVCDESRWRSTPTLASFAEESSCYLDEPIVREKPRINHVYLNAKRNVPIYGMGSLSNITSGSSCFATVKPRNWRPYMRPNRSRSSEEIDGVKRRSSV</sequence>
<feature type="compositionally biased region" description="Acidic residues" evidence="1">
    <location>
        <begin position="232"/>
        <end position="243"/>
    </location>
</feature>